<organism evidence="1 2">
    <name type="scientific">Polaribacter batillariae</name>
    <dbReference type="NCBI Taxonomy" id="2808900"/>
    <lineage>
        <taxon>Bacteria</taxon>
        <taxon>Pseudomonadati</taxon>
        <taxon>Bacteroidota</taxon>
        <taxon>Flavobacteriia</taxon>
        <taxon>Flavobacteriales</taxon>
        <taxon>Flavobacteriaceae</taxon>
    </lineage>
</organism>
<keyword evidence="2" id="KW-1185">Reference proteome</keyword>
<evidence type="ECO:0000313" key="1">
    <source>
        <dbReference type="EMBL" id="QTD36226.1"/>
    </source>
</evidence>
<dbReference type="RefSeq" id="WP_207970418.1">
    <property type="nucleotide sequence ID" value="NZ_CP071795.1"/>
</dbReference>
<evidence type="ECO:0000313" key="2">
    <source>
        <dbReference type="Proteomes" id="UP000663935"/>
    </source>
</evidence>
<sequence>MKEMFEYIDEDHSVTAEYYEILDSDISDAKLLSKMKSLINKDPYFFEPYTKVYDLLLYKRQVKEANKILDSGYKLALSRILDEQGNFPDFLEWGWLENRHIIRVILKKGLTLWQSGNTKTALDIFRNLFKSNPNDNVGVRYFILAILEGLSYDTYTSLYENDVYLSDKIFEWFEEGRKKYADEFQILDSFE</sequence>
<proteinExistence type="predicted"/>
<protein>
    <recommendedName>
        <fullName evidence="3">Tetratricopeptide repeat protein</fullName>
    </recommendedName>
</protein>
<gene>
    <name evidence="1" type="ORF">JL193_08590</name>
</gene>
<dbReference type="Proteomes" id="UP000663935">
    <property type="component" value="Chromosome"/>
</dbReference>
<accession>A0ABX7STE7</accession>
<dbReference type="EMBL" id="CP071795">
    <property type="protein sequence ID" value="QTD36226.1"/>
    <property type="molecule type" value="Genomic_DNA"/>
</dbReference>
<evidence type="ECO:0008006" key="3">
    <source>
        <dbReference type="Google" id="ProtNLM"/>
    </source>
</evidence>
<reference evidence="1 2" key="1">
    <citation type="submission" date="2021-03" db="EMBL/GenBank/DDBJ databases">
        <title>Complete genome of Polaribacter_sp.G4M1.</title>
        <authorList>
            <person name="Jeong S.W."/>
            <person name="Bae J.W."/>
        </authorList>
    </citation>
    <scope>NUCLEOTIDE SEQUENCE [LARGE SCALE GENOMIC DNA]</scope>
    <source>
        <strain evidence="1 2">G4M1</strain>
    </source>
</reference>
<name>A0ABX7STE7_9FLAO</name>